<evidence type="ECO:0000256" key="5">
    <source>
        <dbReference type="ARBA" id="ARBA00023136"/>
    </source>
</evidence>
<gene>
    <name evidence="7" type="ORF">CLO192961_LOCUS294593</name>
</gene>
<keyword evidence="8" id="KW-1185">Reference proteome</keyword>
<evidence type="ECO:0000313" key="8">
    <source>
        <dbReference type="Proteomes" id="UP000766486"/>
    </source>
</evidence>
<feature type="transmembrane region" description="Helical" evidence="6">
    <location>
        <begin position="95"/>
        <end position="115"/>
    </location>
</feature>
<sequence length="117" mass="12793">MSRDDIKVHPTLTAGGQVEDRSQPSLPIVHRRFANPSPLAVLSFATGIFLISSFGVHARGIQTPYVMIAMLIFLGGIFQCIVGVMEFILSNTFSTAVFMSYGIFNISYHLVVVSITI</sequence>
<dbReference type="Proteomes" id="UP000766486">
    <property type="component" value="Unassembled WGS sequence"/>
</dbReference>
<evidence type="ECO:0000313" key="7">
    <source>
        <dbReference type="EMBL" id="VUC30791.1"/>
    </source>
</evidence>
<accession>A0ABY6UI00</accession>
<evidence type="ECO:0000256" key="2">
    <source>
        <dbReference type="ARBA" id="ARBA00005587"/>
    </source>
</evidence>
<organism evidence="7 8">
    <name type="scientific">Bionectria ochroleuca</name>
    <name type="common">Gliocladium roseum</name>
    <dbReference type="NCBI Taxonomy" id="29856"/>
    <lineage>
        <taxon>Eukaryota</taxon>
        <taxon>Fungi</taxon>
        <taxon>Dikarya</taxon>
        <taxon>Ascomycota</taxon>
        <taxon>Pezizomycotina</taxon>
        <taxon>Sordariomycetes</taxon>
        <taxon>Hypocreomycetidae</taxon>
        <taxon>Hypocreales</taxon>
        <taxon>Bionectriaceae</taxon>
        <taxon>Clonostachys</taxon>
    </lineage>
</organism>
<dbReference type="NCBIfam" id="NF038013">
    <property type="entry name" value="AceTr_1"/>
    <property type="match status" value="1"/>
</dbReference>
<feature type="transmembrane region" description="Helical" evidence="6">
    <location>
        <begin position="65"/>
        <end position="89"/>
    </location>
</feature>
<proteinExistence type="inferred from homology"/>
<name>A0ABY6UI00_BIOOC</name>
<comment type="similarity">
    <text evidence="2">Belongs to the acetate uptake transporter (AceTr) (TC 2.A.96) family.</text>
</comment>
<comment type="subcellular location">
    <subcellularLocation>
        <location evidence="1">Membrane</location>
        <topology evidence="1">Multi-pass membrane protein</topology>
    </subcellularLocation>
</comment>
<dbReference type="PANTHER" id="PTHR31123:SF1">
    <property type="entry name" value="ACCUMULATION OF DYADS PROTEIN 2-RELATED"/>
    <property type="match status" value="1"/>
</dbReference>
<feature type="transmembrane region" description="Helical" evidence="6">
    <location>
        <begin position="39"/>
        <end position="58"/>
    </location>
</feature>
<dbReference type="Pfam" id="PF01184">
    <property type="entry name" value="Gpr1_Fun34_YaaH"/>
    <property type="match status" value="1"/>
</dbReference>
<protein>
    <submittedName>
        <fullName evidence="7">Uncharacterized protein</fullName>
    </submittedName>
</protein>
<keyword evidence="4 6" id="KW-1133">Transmembrane helix</keyword>
<evidence type="ECO:0000256" key="1">
    <source>
        <dbReference type="ARBA" id="ARBA00004141"/>
    </source>
</evidence>
<dbReference type="InterPro" id="IPR000791">
    <property type="entry name" value="Gpr1/Fun34/SatP-like"/>
</dbReference>
<comment type="caution">
    <text evidence="7">The sequence shown here is derived from an EMBL/GenBank/DDBJ whole genome shotgun (WGS) entry which is preliminary data.</text>
</comment>
<dbReference type="InterPro" id="IPR051633">
    <property type="entry name" value="AceTr"/>
</dbReference>
<evidence type="ECO:0000256" key="4">
    <source>
        <dbReference type="ARBA" id="ARBA00022989"/>
    </source>
</evidence>
<evidence type="ECO:0000256" key="6">
    <source>
        <dbReference type="SAM" id="Phobius"/>
    </source>
</evidence>
<dbReference type="EMBL" id="CABFNS010000824">
    <property type="protein sequence ID" value="VUC30791.1"/>
    <property type="molecule type" value="Genomic_DNA"/>
</dbReference>
<keyword evidence="5 6" id="KW-0472">Membrane</keyword>
<dbReference type="PANTHER" id="PTHR31123">
    <property type="entry name" value="ACCUMULATION OF DYADS PROTEIN 2-RELATED"/>
    <property type="match status" value="1"/>
</dbReference>
<evidence type="ECO:0000256" key="3">
    <source>
        <dbReference type="ARBA" id="ARBA00022692"/>
    </source>
</evidence>
<keyword evidence="3 6" id="KW-0812">Transmembrane</keyword>
<reference evidence="7 8" key="1">
    <citation type="submission" date="2019-06" db="EMBL/GenBank/DDBJ databases">
        <authorList>
            <person name="Broberg M."/>
        </authorList>
    </citation>
    <scope>NUCLEOTIDE SEQUENCE [LARGE SCALE GENOMIC DNA]</scope>
</reference>